<evidence type="ECO:0000313" key="3">
    <source>
        <dbReference type="Proteomes" id="UP000717696"/>
    </source>
</evidence>
<name>A0A9P9I9U8_9HYPO</name>
<feature type="domain" description="BCS1 N-terminal" evidence="1">
    <location>
        <begin position="24"/>
        <end position="102"/>
    </location>
</feature>
<sequence length="129" mass="15108">MGQGFFIWLLEKLFPGLTYLPCFAAISFFLKNILEYWSDSITARFISTVELRAQDETYNYLMNWVSRNSLSRDNYRLHASATITNECFNWADEGKDNRDIDDDDEDDPVARQVCDLRTKTSLYNAKPLR</sequence>
<dbReference type="AlphaFoldDB" id="A0A9P9I9U8"/>
<organism evidence="2 3">
    <name type="scientific">Dactylonectria estremocensis</name>
    <dbReference type="NCBI Taxonomy" id="1079267"/>
    <lineage>
        <taxon>Eukaryota</taxon>
        <taxon>Fungi</taxon>
        <taxon>Dikarya</taxon>
        <taxon>Ascomycota</taxon>
        <taxon>Pezizomycotina</taxon>
        <taxon>Sordariomycetes</taxon>
        <taxon>Hypocreomycetidae</taxon>
        <taxon>Hypocreales</taxon>
        <taxon>Nectriaceae</taxon>
        <taxon>Dactylonectria</taxon>
    </lineage>
</organism>
<dbReference type="OrthoDB" id="10567670at2759"/>
<comment type="caution">
    <text evidence="2">The sequence shown here is derived from an EMBL/GenBank/DDBJ whole genome shotgun (WGS) entry which is preliminary data.</text>
</comment>
<protein>
    <recommendedName>
        <fullName evidence="1">BCS1 N-terminal domain-containing protein</fullName>
    </recommendedName>
</protein>
<reference evidence="2" key="1">
    <citation type="journal article" date="2021" name="Nat. Commun.">
        <title>Genetic determinants of endophytism in the Arabidopsis root mycobiome.</title>
        <authorList>
            <person name="Mesny F."/>
            <person name="Miyauchi S."/>
            <person name="Thiergart T."/>
            <person name="Pickel B."/>
            <person name="Atanasova L."/>
            <person name="Karlsson M."/>
            <person name="Huettel B."/>
            <person name="Barry K.W."/>
            <person name="Haridas S."/>
            <person name="Chen C."/>
            <person name="Bauer D."/>
            <person name="Andreopoulos W."/>
            <person name="Pangilinan J."/>
            <person name="LaButti K."/>
            <person name="Riley R."/>
            <person name="Lipzen A."/>
            <person name="Clum A."/>
            <person name="Drula E."/>
            <person name="Henrissat B."/>
            <person name="Kohler A."/>
            <person name="Grigoriev I.V."/>
            <person name="Martin F.M."/>
            <person name="Hacquard S."/>
        </authorList>
    </citation>
    <scope>NUCLEOTIDE SEQUENCE</scope>
    <source>
        <strain evidence="2">MPI-CAGE-AT-0021</strain>
    </source>
</reference>
<dbReference type="Proteomes" id="UP000717696">
    <property type="component" value="Unassembled WGS sequence"/>
</dbReference>
<proteinExistence type="predicted"/>
<gene>
    <name evidence="2" type="ORF">B0J13DRAFT_631239</name>
</gene>
<evidence type="ECO:0000313" key="2">
    <source>
        <dbReference type="EMBL" id="KAH7113116.1"/>
    </source>
</evidence>
<dbReference type="EMBL" id="JAGMUU010000047">
    <property type="protein sequence ID" value="KAH7113116.1"/>
    <property type="molecule type" value="Genomic_DNA"/>
</dbReference>
<dbReference type="Pfam" id="PF08740">
    <property type="entry name" value="BCS1_N"/>
    <property type="match status" value="1"/>
</dbReference>
<keyword evidence="3" id="KW-1185">Reference proteome</keyword>
<dbReference type="InterPro" id="IPR014851">
    <property type="entry name" value="BCS1_N"/>
</dbReference>
<accession>A0A9P9I9U8</accession>
<evidence type="ECO:0000259" key="1">
    <source>
        <dbReference type="Pfam" id="PF08740"/>
    </source>
</evidence>